<feature type="compositionally biased region" description="Pro residues" evidence="1">
    <location>
        <begin position="122"/>
        <end position="132"/>
    </location>
</feature>
<proteinExistence type="predicted"/>
<organism evidence="2 3">
    <name type="scientific">Chitinimonas prasina</name>
    <dbReference type="NCBI Taxonomy" id="1434937"/>
    <lineage>
        <taxon>Bacteria</taxon>
        <taxon>Pseudomonadati</taxon>
        <taxon>Pseudomonadota</taxon>
        <taxon>Betaproteobacteria</taxon>
        <taxon>Neisseriales</taxon>
        <taxon>Chitinibacteraceae</taxon>
        <taxon>Chitinimonas</taxon>
    </lineage>
</organism>
<feature type="compositionally biased region" description="Low complexity" evidence="1">
    <location>
        <begin position="133"/>
        <end position="144"/>
    </location>
</feature>
<comment type="caution">
    <text evidence="2">The sequence shown here is derived from an EMBL/GenBank/DDBJ whole genome shotgun (WGS) entry which is preliminary data.</text>
</comment>
<evidence type="ECO:0000313" key="2">
    <source>
        <dbReference type="EMBL" id="GLR15216.1"/>
    </source>
</evidence>
<dbReference type="EMBL" id="BSOG01000007">
    <property type="protein sequence ID" value="GLR15216.1"/>
    <property type="molecule type" value="Genomic_DNA"/>
</dbReference>
<evidence type="ECO:0000256" key="1">
    <source>
        <dbReference type="SAM" id="MobiDB-lite"/>
    </source>
</evidence>
<name>A0ABQ5YJP7_9NEIS</name>
<reference evidence="3" key="1">
    <citation type="journal article" date="2019" name="Int. J. Syst. Evol. Microbiol.">
        <title>The Global Catalogue of Microorganisms (GCM) 10K type strain sequencing project: providing services to taxonomists for standard genome sequencing and annotation.</title>
        <authorList>
            <consortium name="The Broad Institute Genomics Platform"/>
            <consortium name="The Broad Institute Genome Sequencing Center for Infectious Disease"/>
            <person name="Wu L."/>
            <person name="Ma J."/>
        </authorList>
    </citation>
    <scope>NUCLEOTIDE SEQUENCE [LARGE SCALE GENOMIC DNA]</scope>
    <source>
        <strain evidence="3">NBRC 110044</strain>
    </source>
</reference>
<dbReference type="Proteomes" id="UP001156706">
    <property type="component" value="Unassembled WGS sequence"/>
</dbReference>
<evidence type="ECO:0000313" key="3">
    <source>
        <dbReference type="Proteomes" id="UP001156706"/>
    </source>
</evidence>
<sequence length="384" mass="38705">MADFPSLGPDTEPPAVVGKMDALIARHRGSGLNPNVPVLTDLDAGDLSDAIPVLTQVEPVVGDELMFTPEEIRGELPSSLDSLGAPPTRAAAPAPVAAPVAADPVAPSPRPAPAAPQVAAPVAPPPTAPAPPVEAARPASPAPSFEFPELTIPSLDAPPAKELAKPAVPQSQPHSPLADGPLMPELSLNFDFSPPPEEPRAAPAPAPAPAVVPAAPLVAAPVAPAPVVAATPQPVPAPAPAPAPVTPAVPATKPAAVPVAPVAPPTAPAVAPAAPVATASPPAMSPASPSPRSGVTVLVSDELPELSLELDEDHAEPAPVLDVAALAQELVAGLKPELERMVRIELGKQLAIVHTESLKRTLGALQPQLDKLIRSRIEDALKKR</sequence>
<feature type="region of interest" description="Disordered" evidence="1">
    <location>
        <begin position="76"/>
        <end position="209"/>
    </location>
</feature>
<feature type="compositionally biased region" description="Low complexity" evidence="1">
    <location>
        <begin position="85"/>
        <end position="105"/>
    </location>
</feature>
<accession>A0ABQ5YJP7</accession>
<keyword evidence="3" id="KW-1185">Reference proteome</keyword>
<protein>
    <submittedName>
        <fullName evidence="2">Uncharacterized protein</fullName>
    </submittedName>
</protein>
<dbReference type="RefSeq" id="WP_284198282.1">
    <property type="nucleotide sequence ID" value="NZ_BSOG01000007.1"/>
</dbReference>
<gene>
    <name evidence="2" type="ORF">GCM10007907_40060</name>
</gene>